<sequence length="66" mass="7678">MLRRNPSPVVSAPLTLSISNPVRIWDLEAVAPALEEDQEYERWRVKTWRIRGGKEKVDEAMRVPPH</sequence>
<evidence type="ECO:0000313" key="2">
    <source>
        <dbReference type="Proteomes" id="UP001054889"/>
    </source>
</evidence>
<dbReference type="EMBL" id="BQKI01000073">
    <property type="protein sequence ID" value="GJN17174.1"/>
    <property type="molecule type" value="Genomic_DNA"/>
</dbReference>
<evidence type="ECO:0000313" key="1">
    <source>
        <dbReference type="EMBL" id="GJN17174.1"/>
    </source>
</evidence>
<reference evidence="1" key="1">
    <citation type="journal article" date="2018" name="DNA Res.">
        <title>Multiple hybrid de novo genome assembly of finger millet, an orphan allotetraploid crop.</title>
        <authorList>
            <person name="Hatakeyama M."/>
            <person name="Aluri S."/>
            <person name="Balachadran M.T."/>
            <person name="Sivarajan S.R."/>
            <person name="Patrignani A."/>
            <person name="Gruter S."/>
            <person name="Poveda L."/>
            <person name="Shimizu-Inatsugi R."/>
            <person name="Baeten J."/>
            <person name="Francoijs K.J."/>
            <person name="Nataraja K.N."/>
            <person name="Reddy Y.A.N."/>
            <person name="Phadnis S."/>
            <person name="Ravikumar R.L."/>
            <person name="Schlapbach R."/>
            <person name="Sreeman S.M."/>
            <person name="Shimizu K.K."/>
        </authorList>
    </citation>
    <scope>NUCLEOTIDE SEQUENCE</scope>
</reference>
<accession>A0AAV5E1J3</accession>
<organism evidence="1 2">
    <name type="scientific">Eleusine coracana subsp. coracana</name>
    <dbReference type="NCBI Taxonomy" id="191504"/>
    <lineage>
        <taxon>Eukaryota</taxon>
        <taxon>Viridiplantae</taxon>
        <taxon>Streptophyta</taxon>
        <taxon>Embryophyta</taxon>
        <taxon>Tracheophyta</taxon>
        <taxon>Spermatophyta</taxon>
        <taxon>Magnoliopsida</taxon>
        <taxon>Liliopsida</taxon>
        <taxon>Poales</taxon>
        <taxon>Poaceae</taxon>
        <taxon>PACMAD clade</taxon>
        <taxon>Chloridoideae</taxon>
        <taxon>Cynodonteae</taxon>
        <taxon>Eleusininae</taxon>
        <taxon>Eleusine</taxon>
    </lineage>
</organism>
<dbReference type="Proteomes" id="UP001054889">
    <property type="component" value="Unassembled WGS sequence"/>
</dbReference>
<reference evidence="1" key="2">
    <citation type="submission" date="2021-12" db="EMBL/GenBank/DDBJ databases">
        <title>Resequencing data analysis of finger millet.</title>
        <authorList>
            <person name="Hatakeyama M."/>
            <person name="Aluri S."/>
            <person name="Balachadran M.T."/>
            <person name="Sivarajan S.R."/>
            <person name="Poveda L."/>
            <person name="Shimizu-Inatsugi R."/>
            <person name="Schlapbach R."/>
            <person name="Sreeman S.M."/>
            <person name="Shimizu K.K."/>
        </authorList>
    </citation>
    <scope>NUCLEOTIDE SEQUENCE</scope>
</reference>
<comment type="caution">
    <text evidence="1">The sequence shown here is derived from an EMBL/GenBank/DDBJ whole genome shotgun (WGS) entry which is preliminary data.</text>
</comment>
<name>A0AAV5E1J3_ELECO</name>
<proteinExistence type="predicted"/>
<gene>
    <name evidence="1" type="primary">gb04224</name>
    <name evidence="1" type="ORF">PR202_gb04224</name>
</gene>
<dbReference type="AlphaFoldDB" id="A0AAV5E1J3"/>
<keyword evidence="2" id="KW-1185">Reference proteome</keyword>
<protein>
    <submittedName>
        <fullName evidence="1">Uncharacterized protein</fullName>
    </submittedName>
</protein>